<dbReference type="InterPro" id="IPR050204">
    <property type="entry name" value="AraC_XylS_family_regulators"/>
</dbReference>
<dbReference type="EMBL" id="LK021337">
    <property type="protein sequence ID" value="CDQ43752.1"/>
    <property type="molecule type" value="Genomic_DNA"/>
</dbReference>
<dbReference type="PANTHER" id="PTHR46796">
    <property type="entry name" value="HTH-TYPE TRANSCRIPTIONAL ACTIVATOR RHAS-RELATED"/>
    <property type="match status" value="1"/>
</dbReference>
<dbReference type="Pfam" id="PF12833">
    <property type="entry name" value="HTH_18"/>
    <property type="match status" value="1"/>
</dbReference>
<dbReference type="InterPro" id="IPR018060">
    <property type="entry name" value="HTH_AraC"/>
</dbReference>
<keyword evidence="2" id="KW-0238">DNA-binding</keyword>
<evidence type="ECO:0000256" key="2">
    <source>
        <dbReference type="ARBA" id="ARBA00023125"/>
    </source>
</evidence>
<evidence type="ECO:0000313" key="5">
    <source>
        <dbReference type="EMBL" id="CDQ43752.1"/>
    </source>
</evidence>
<dbReference type="Proteomes" id="UP000028864">
    <property type="component" value="Unassembled WGS sequence"/>
</dbReference>
<evidence type="ECO:0000256" key="3">
    <source>
        <dbReference type="ARBA" id="ARBA00023163"/>
    </source>
</evidence>
<dbReference type="PROSITE" id="PS00041">
    <property type="entry name" value="HTH_ARAC_FAMILY_1"/>
    <property type="match status" value="1"/>
</dbReference>
<keyword evidence="1" id="KW-0805">Transcription regulation</keyword>
<evidence type="ECO:0000256" key="1">
    <source>
        <dbReference type="ARBA" id="ARBA00023015"/>
    </source>
</evidence>
<accession>A0AAV2WHR6</accession>
<proteinExistence type="predicted"/>
<gene>
    <name evidence="5" type="ORF">BN1047_01623</name>
</gene>
<sequence length="330" mass="35514">MTSDPVAAALAERAGINSSDPELIQKYLDQCYSTRFSITRTDGADHGPCSCTHSRVDVDTFAIEEIRHTGVVQLRAEHVPAVVALHVLAGRVEVQHGGFATVAEPGTWILASSGLGPVRVVLADAQLRSVVVSKALLAEVAAIDTESPSVPRFTALTPDESHATHALEATERFLDSLLTSDNTTDDPIVLRSAGRMLASAVLSTFPNDLPTGSPDADAGAGADQPALLRQAVNFIQDNAARDISVRDIAAALYLSPRTVQYLFRRHLNTTPTAYLRTIRLAQARKELIAGDRSVTTVAATAARWGFAHTGRFAVLYRRTYGESPHETLRR</sequence>
<feature type="domain" description="HTH araC/xylS-type" evidence="4">
    <location>
        <begin position="229"/>
        <end position="330"/>
    </location>
</feature>
<evidence type="ECO:0000259" key="4">
    <source>
        <dbReference type="PROSITE" id="PS01124"/>
    </source>
</evidence>
<organism evidence="5 6">
    <name type="scientific">Mycolicibacterium neoaurum</name>
    <name type="common">Mycobacterium neoaurum</name>
    <dbReference type="NCBI Taxonomy" id="1795"/>
    <lineage>
        <taxon>Bacteria</taxon>
        <taxon>Bacillati</taxon>
        <taxon>Actinomycetota</taxon>
        <taxon>Actinomycetes</taxon>
        <taxon>Mycobacteriales</taxon>
        <taxon>Mycobacteriaceae</taxon>
        <taxon>Mycolicibacterium</taxon>
    </lineage>
</organism>
<dbReference type="SUPFAM" id="SSF46689">
    <property type="entry name" value="Homeodomain-like"/>
    <property type="match status" value="1"/>
</dbReference>
<dbReference type="InterPro" id="IPR009057">
    <property type="entry name" value="Homeodomain-like_sf"/>
</dbReference>
<reference evidence="5" key="1">
    <citation type="submission" date="2014-05" db="EMBL/GenBank/DDBJ databases">
        <authorList>
            <person name="Urmite Genomes"/>
        </authorList>
    </citation>
    <scope>NUCLEOTIDE SEQUENCE</scope>
    <source>
        <strain evidence="5">DSM 44074</strain>
    </source>
</reference>
<name>A0AAV2WHR6_MYCNE</name>
<dbReference type="SMART" id="SM00342">
    <property type="entry name" value="HTH_ARAC"/>
    <property type="match status" value="1"/>
</dbReference>
<dbReference type="PROSITE" id="PS01124">
    <property type="entry name" value="HTH_ARAC_FAMILY_2"/>
    <property type="match status" value="1"/>
</dbReference>
<dbReference type="InterPro" id="IPR018062">
    <property type="entry name" value="HTH_AraC-typ_CS"/>
</dbReference>
<evidence type="ECO:0000313" key="6">
    <source>
        <dbReference type="Proteomes" id="UP000028864"/>
    </source>
</evidence>
<reference evidence="5" key="2">
    <citation type="submission" date="2015-09" db="EMBL/GenBank/DDBJ databases">
        <title>Draft genome sequence of Mycobacterium neoaurum DSM 44074.</title>
        <authorList>
            <person name="Croce O."/>
            <person name="Robert C."/>
            <person name="Raoult D."/>
            <person name="Drancourt M."/>
        </authorList>
    </citation>
    <scope>NUCLEOTIDE SEQUENCE</scope>
    <source>
        <strain evidence="5">DSM 44074</strain>
    </source>
</reference>
<dbReference type="GO" id="GO:0003700">
    <property type="term" value="F:DNA-binding transcription factor activity"/>
    <property type="evidence" value="ECO:0007669"/>
    <property type="project" value="InterPro"/>
</dbReference>
<dbReference type="Gene3D" id="1.10.10.60">
    <property type="entry name" value="Homeodomain-like"/>
    <property type="match status" value="1"/>
</dbReference>
<protein>
    <submittedName>
        <fullName evidence="5">AraC family transcriptional regulator</fullName>
    </submittedName>
</protein>
<dbReference type="AlphaFoldDB" id="A0AAV2WHR6"/>
<dbReference type="GO" id="GO:0043565">
    <property type="term" value="F:sequence-specific DNA binding"/>
    <property type="evidence" value="ECO:0007669"/>
    <property type="project" value="InterPro"/>
</dbReference>
<dbReference type="RefSeq" id="WP_051644286.1">
    <property type="nucleotide sequence ID" value="NZ_FMZG01000007.1"/>
</dbReference>
<dbReference type="PANTHER" id="PTHR46796:SF12">
    <property type="entry name" value="HTH-TYPE DNA-BINDING TRANSCRIPTIONAL ACTIVATOR EUTR"/>
    <property type="match status" value="1"/>
</dbReference>
<keyword evidence="3" id="KW-0804">Transcription</keyword>